<protein>
    <submittedName>
        <fullName evidence="1">DUF1672 family protein</fullName>
    </submittedName>
</protein>
<dbReference type="EMBL" id="JAWDIQ010000002">
    <property type="protein sequence ID" value="MDY0409405.1"/>
    <property type="molecule type" value="Genomic_DNA"/>
</dbReference>
<evidence type="ECO:0000313" key="2">
    <source>
        <dbReference type="Proteomes" id="UP001275315"/>
    </source>
</evidence>
<name>A0ABU5CVD3_9BACI</name>
<comment type="caution">
    <text evidence="1">The sequence shown here is derived from an EMBL/GenBank/DDBJ whole genome shotgun (WGS) entry which is preliminary data.</text>
</comment>
<dbReference type="Proteomes" id="UP001275315">
    <property type="component" value="Unassembled WGS sequence"/>
</dbReference>
<dbReference type="Pfam" id="PF07901">
    <property type="entry name" value="DUF1672"/>
    <property type="match status" value="1"/>
</dbReference>
<proteinExistence type="predicted"/>
<accession>A0ABU5CVD3</accession>
<organism evidence="1 2">
    <name type="scientific">Paracerasibacillus soli</name>
    <dbReference type="NCBI Taxonomy" id="480284"/>
    <lineage>
        <taxon>Bacteria</taxon>
        <taxon>Bacillati</taxon>
        <taxon>Bacillota</taxon>
        <taxon>Bacilli</taxon>
        <taxon>Bacillales</taxon>
        <taxon>Bacillaceae</taxon>
        <taxon>Paracerasibacillus</taxon>
    </lineage>
</organism>
<dbReference type="RefSeq" id="WP_320380633.1">
    <property type="nucleotide sequence ID" value="NZ_JAWDIQ010000002.1"/>
</dbReference>
<reference evidence="1 2" key="1">
    <citation type="submission" date="2023-10" db="EMBL/GenBank/DDBJ databases">
        <title>Virgibacillus soli CC-YMP-6 genome.</title>
        <authorList>
            <person name="Miliotis G."/>
            <person name="Sengupta P."/>
            <person name="Hameed A."/>
            <person name="Chuvochina M."/>
            <person name="Mcdonagh F."/>
            <person name="Simpson A.C."/>
            <person name="Singh N.K."/>
            <person name="Rekha P.D."/>
            <person name="Raman K."/>
            <person name="Hugenholtz P."/>
            <person name="Venkateswaran K."/>
        </authorList>
    </citation>
    <scope>NUCLEOTIDE SEQUENCE [LARGE SCALE GENOMIC DNA]</scope>
    <source>
        <strain evidence="1 2">CC-YMP-6</strain>
    </source>
</reference>
<gene>
    <name evidence="1" type="ORF">RWD45_13520</name>
</gene>
<evidence type="ECO:0000313" key="1">
    <source>
        <dbReference type="EMBL" id="MDY0409405.1"/>
    </source>
</evidence>
<keyword evidence="2" id="KW-1185">Reference proteome</keyword>
<sequence>MQDYTGQGYKLNNSKKVNEEIAWSHQEEIDKAVKEFFLKNYHTKVQVNNMVSAADGAVVYVESVKEPKFHTFAIVPIQRKSVLINNIWSLEGKVEGAIAGSLYALAFEEEFQVLDDYIQSMLEKHPIVGKQNEMIKNIGDQGYVTSYFFLAPLSKVYDELVAKYLEQPTITKQEIRKFLHTQKEELHRINVSIEFYMEEEYTHPNQEILDDIVAGLEELEGIPPGSYSVHLNDNYIDKRRGIGKRKIQLNRVIQIKF</sequence>
<dbReference type="InterPro" id="IPR012873">
    <property type="entry name" value="DUF1672"/>
</dbReference>